<keyword evidence="11" id="KW-0325">Glycoprotein</keyword>
<keyword evidence="7 12" id="KW-1133">Transmembrane helix</keyword>
<dbReference type="FunFam" id="2.60.40.420:FF:000067">
    <property type="entry name" value="Cupredoxin superfamily protein"/>
    <property type="match status" value="2"/>
</dbReference>
<dbReference type="Gene3D" id="2.60.40.420">
    <property type="entry name" value="Cupredoxins - blue copper proteins"/>
    <property type="match status" value="2"/>
</dbReference>
<feature type="domain" description="Phytocyanin" evidence="13">
    <location>
        <begin position="26"/>
        <end position="102"/>
    </location>
</feature>
<dbReference type="GO" id="GO:0009610">
    <property type="term" value="P:response to symbiotic fungus"/>
    <property type="evidence" value="ECO:0007669"/>
    <property type="project" value="UniProtKB-ARBA"/>
</dbReference>
<evidence type="ECO:0000256" key="1">
    <source>
        <dbReference type="ARBA" id="ARBA00004479"/>
    </source>
</evidence>
<reference evidence="15" key="2">
    <citation type="submission" date="2025-08" db="UniProtKB">
        <authorList>
            <consortium name="RefSeq"/>
        </authorList>
    </citation>
    <scope>IDENTIFICATION</scope>
    <source>
        <tissue evidence="15">Whole plant</tissue>
    </source>
</reference>
<dbReference type="GO" id="GO:0009055">
    <property type="term" value="F:electron transfer activity"/>
    <property type="evidence" value="ECO:0007669"/>
    <property type="project" value="InterPro"/>
</dbReference>
<evidence type="ECO:0000256" key="4">
    <source>
        <dbReference type="ARBA" id="ARBA00022723"/>
    </source>
</evidence>
<name>A0A6P4B389_ARADU</name>
<evidence type="ECO:0000256" key="5">
    <source>
        <dbReference type="ARBA" id="ARBA00022729"/>
    </source>
</evidence>
<feature type="transmembrane region" description="Helical" evidence="12">
    <location>
        <begin position="6"/>
        <end position="30"/>
    </location>
</feature>
<keyword evidence="2" id="KW-0813">Transport</keyword>
<evidence type="ECO:0000256" key="3">
    <source>
        <dbReference type="ARBA" id="ARBA00022692"/>
    </source>
</evidence>
<keyword evidence="4" id="KW-0479">Metal-binding</keyword>
<feature type="domain" description="Phytocyanin" evidence="13">
    <location>
        <begin position="116"/>
        <end position="215"/>
    </location>
</feature>
<dbReference type="KEGG" id="adu:107457748"/>
<dbReference type="Proteomes" id="UP000515211">
    <property type="component" value="Chromosome 7"/>
</dbReference>
<comment type="subcellular location">
    <subcellularLocation>
        <location evidence="1">Membrane</location>
        <topology evidence="1">Single-pass type I membrane protein</topology>
    </subcellularLocation>
</comment>
<evidence type="ECO:0000256" key="6">
    <source>
        <dbReference type="ARBA" id="ARBA00022982"/>
    </source>
</evidence>
<evidence type="ECO:0000256" key="8">
    <source>
        <dbReference type="ARBA" id="ARBA00023008"/>
    </source>
</evidence>
<keyword evidence="8" id="KW-0186">Copper</keyword>
<evidence type="ECO:0000256" key="2">
    <source>
        <dbReference type="ARBA" id="ARBA00022448"/>
    </source>
</evidence>
<proteinExistence type="predicted"/>
<evidence type="ECO:0000259" key="13">
    <source>
        <dbReference type="PROSITE" id="PS51485"/>
    </source>
</evidence>
<accession>A0A6P4B389</accession>
<dbReference type="PANTHER" id="PTHR33021:SF533">
    <property type="entry name" value="PHYTOCYANIN DOMAIN-CONTAINING PROTEIN"/>
    <property type="match status" value="1"/>
</dbReference>
<dbReference type="PANTHER" id="PTHR33021">
    <property type="entry name" value="BLUE COPPER PROTEIN"/>
    <property type="match status" value="1"/>
</dbReference>
<dbReference type="RefSeq" id="XP_015931400.2">
    <property type="nucleotide sequence ID" value="XM_016075914.2"/>
</dbReference>
<keyword evidence="10" id="KW-1015">Disulfide bond</keyword>
<dbReference type="SUPFAM" id="SSF49503">
    <property type="entry name" value="Cupredoxins"/>
    <property type="match status" value="2"/>
</dbReference>
<gene>
    <name evidence="15" type="primary">LOC107457748</name>
</gene>
<evidence type="ECO:0000313" key="15">
    <source>
        <dbReference type="RefSeq" id="XP_015931400.2"/>
    </source>
</evidence>
<evidence type="ECO:0000256" key="9">
    <source>
        <dbReference type="ARBA" id="ARBA00023136"/>
    </source>
</evidence>
<evidence type="ECO:0000256" key="10">
    <source>
        <dbReference type="ARBA" id="ARBA00023157"/>
    </source>
</evidence>
<keyword evidence="3 12" id="KW-0812">Transmembrane</keyword>
<evidence type="ECO:0000256" key="7">
    <source>
        <dbReference type="ARBA" id="ARBA00022989"/>
    </source>
</evidence>
<dbReference type="GO" id="GO:0005886">
    <property type="term" value="C:plasma membrane"/>
    <property type="evidence" value="ECO:0007669"/>
    <property type="project" value="TreeGrafter"/>
</dbReference>
<dbReference type="AlphaFoldDB" id="A0A6P4B389"/>
<evidence type="ECO:0000313" key="14">
    <source>
        <dbReference type="Proteomes" id="UP000515211"/>
    </source>
</evidence>
<keyword evidence="6" id="KW-0249">Electron transport</keyword>
<sequence>MALSGYSNVIMIVIVTIFSPCIAMGTEYVVGDHHGWATGFDYNIWAADKVFKVGDSLVFRYEVGQHNVYRVNATAFQNCTVPSNHSEALRSGNDVIVLASPGQKCKIFLPSIAIATQFIVGDDQGWRPGFDYNSWAASKVFHVGDTLEFKYGVGEHNVYKVDGSSFQSCTVPTNSTPMTSGDDHILLATEGKKWYICGVAGHCSAGQKLVITVLPNLSPAPAPAGPSLSAPSAPAPVGFVPAPAPIEQGPWSMKNKNKRAFKRFFQHY</sequence>
<dbReference type="CDD" id="cd04216">
    <property type="entry name" value="Phytocyanin"/>
    <property type="match status" value="2"/>
</dbReference>
<reference evidence="14" key="1">
    <citation type="journal article" date="2016" name="Nat. Genet.">
        <title>The genome sequences of Arachis duranensis and Arachis ipaensis, the diploid ancestors of cultivated peanut.</title>
        <authorList>
            <person name="Bertioli D.J."/>
            <person name="Cannon S.B."/>
            <person name="Froenicke L."/>
            <person name="Huang G."/>
            <person name="Farmer A.D."/>
            <person name="Cannon E.K."/>
            <person name="Liu X."/>
            <person name="Gao D."/>
            <person name="Clevenger J."/>
            <person name="Dash S."/>
            <person name="Ren L."/>
            <person name="Moretzsohn M.C."/>
            <person name="Shirasawa K."/>
            <person name="Huang W."/>
            <person name="Vidigal B."/>
            <person name="Abernathy B."/>
            <person name="Chu Y."/>
            <person name="Niederhuth C.E."/>
            <person name="Umale P."/>
            <person name="Araujo A.C."/>
            <person name="Kozik A."/>
            <person name="Kim K.D."/>
            <person name="Burow M.D."/>
            <person name="Varshney R.K."/>
            <person name="Wang X."/>
            <person name="Zhang X."/>
            <person name="Barkley N."/>
            <person name="Guimaraes P.M."/>
            <person name="Isobe S."/>
            <person name="Guo B."/>
            <person name="Liao B."/>
            <person name="Stalker H.T."/>
            <person name="Schmitz R.J."/>
            <person name="Scheffler B.E."/>
            <person name="Leal-Bertioli S.C."/>
            <person name="Xun X."/>
            <person name="Jackson S.A."/>
            <person name="Michelmore R."/>
            <person name="Ozias-Akins P."/>
        </authorList>
    </citation>
    <scope>NUCLEOTIDE SEQUENCE [LARGE SCALE GENOMIC DNA]</scope>
    <source>
        <strain evidence="14">cv. V14167</strain>
    </source>
</reference>
<dbReference type="InterPro" id="IPR003245">
    <property type="entry name" value="Phytocyanin_dom"/>
</dbReference>
<evidence type="ECO:0000256" key="11">
    <source>
        <dbReference type="ARBA" id="ARBA00023180"/>
    </source>
</evidence>
<organism evidence="14 15">
    <name type="scientific">Arachis duranensis</name>
    <name type="common">Wild peanut</name>
    <dbReference type="NCBI Taxonomy" id="130453"/>
    <lineage>
        <taxon>Eukaryota</taxon>
        <taxon>Viridiplantae</taxon>
        <taxon>Streptophyta</taxon>
        <taxon>Embryophyta</taxon>
        <taxon>Tracheophyta</taxon>
        <taxon>Spermatophyta</taxon>
        <taxon>Magnoliopsida</taxon>
        <taxon>eudicotyledons</taxon>
        <taxon>Gunneridae</taxon>
        <taxon>Pentapetalae</taxon>
        <taxon>rosids</taxon>
        <taxon>fabids</taxon>
        <taxon>Fabales</taxon>
        <taxon>Fabaceae</taxon>
        <taxon>Papilionoideae</taxon>
        <taxon>50 kb inversion clade</taxon>
        <taxon>dalbergioids sensu lato</taxon>
        <taxon>Dalbergieae</taxon>
        <taxon>Pterocarpus clade</taxon>
        <taxon>Arachis</taxon>
    </lineage>
</organism>
<keyword evidence="5" id="KW-0732">Signal</keyword>
<keyword evidence="14" id="KW-1185">Reference proteome</keyword>
<evidence type="ECO:0000256" key="12">
    <source>
        <dbReference type="SAM" id="Phobius"/>
    </source>
</evidence>
<keyword evidence="9 12" id="KW-0472">Membrane</keyword>
<protein>
    <submittedName>
        <fullName evidence="15">Blue copper protein 1b</fullName>
    </submittedName>
</protein>
<dbReference type="PROSITE" id="PS51485">
    <property type="entry name" value="PHYTOCYANIN"/>
    <property type="match status" value="2"/>
</dbReference>
<dbReference type="InterPro" id="IPR008972">
    <property type="entry name" value="Cupredoxin"/>
</dbReference>
<dbReference type="Pfam" id="PF02298">
    <property type="entry name" value="Cu_bind_like"/>
    <property type="match status" value="2"/>
</dbReference>
<dbReference type="GO" id="GO:0046872">
    <property type="term" value="F:metal ion binding"/>
    <property type="evidence" value="ECO:0007669"/>
    <property type="project" value="UniProtKB-KW"/>
</dbReference>
<dbReference type="InterPro" id="IPR039391">
    <property type="entry name" value="Phytocyanin-like"/>
</dbReference>
<dbReference type="GeneID" id="107457748"/>